<comment type="catalytic activity">
    <reaction evidence="16">
        <text>hydrogencarbonate + H(+) = CO2 + H2O</text>
        <dbReference type="Rhea" id="RHEA:10748"/>
        <dbReference type="ChEBI" id="CHEBI:15377"/>
        <dbReference type="ChEBI" id="CHEBI:15378"/>
        <dbReference type="ChEBI" id="CHEBI:16526"/>
        <dbReference type="ChEBI" id="CHEBI:17544"/>
        <dbReference type="EC" id="4.2.1.1"/>
    </reaction>
</comment>
<evidence type="ECO:0000256" key="9">
    <source>
        <dbReference type="ARBA" id="ARBA00023239"/>
    </source>
</evidence>
<evidence type="ECO:0000256" key="6">
    <source>
        <dbReference type="ARBA" id="ARBA00022490"/>
    </source>
</evidence>
<name>A0A8C4P557_DRONO</name>
<dbReference type="AlphaFoldDB" id="A0A8C4P557"/>
<evidence type="ECO:0000256" key="2">
    <source>
        <dbReference type="ARBA" id="ARBA00004496"/>
    </source>
</evidence>
<feature type="domain" description="Alpha-carbonic anhydrase" evidence="18">
    <location>
        <begin position="4"/>
        <end position="253"/>
    </location>
</feature>
<keyword evidence="8" id="KW-0862">Zinc</keyword>
<dbReference type="GO" id="GO:0004089">
    <property type="term" value="F:carbonate dehydratase activity"/>
    <property type="evidence" value="ECO:0007669"/>
    <property type="project" value="UniProtKB-EC"/>
</dbReference>
<evidence type="ECO:0000256" key="11">
    <source>
        <dbReference type="ARBA" id="ARBA00031292"/>
    </source>
</evidence>
<dbReference type="Ensembl" id="ENSDNVT00000008561.1">
    <property type="protein sequence ID" value="ENSDNVP00000007082.1"/>
    <property type="gene ID" value="ENSDNVG00000004953.1"/>
</dbReference>
<comment type="function">
    <text evidence="15">Catalyzes the reversible hydration of carbon dioxide. Can hydrate cyanamide to urea.</text>
</comment>
<evidence type="ECO:0000256" key="7">
    <source>
        <dbReference type="ARBA" id="ARBA00022723"/>
    </source>
</evidence>
<evidence type="ECO:0000256" key="16">
    <source>
        <dbReference type="ARBA" id="ARBA00048348"/>
    </source>
</evidence>
<dbReference type="EC" id="4.2.1.1" evidence="4"/>
<evidence type="ECO:0000256" key="1">
    <source>
        <dbReference type="ARBA" id="ARBA00001947"/>
    </source>
</evidence>
<evidence type="ECO:0000256" key="5">
    <source>
        <dbReference type="ARBA" id="ARBA00014181"/>
    </source>
</evidence>
<dbReference type="InterPro" id="IPR036398">
    <property type="entry name" value="CA_dom_sf"/>
</dbReference>
<evidence type="ECO:0000313" key="20">
    <source>
        <dbReference type="Proteomes" id="UP000694423"/>
    </source>
</evidence>
<dbReference type="InterPro" id="IPR023561">
    <property type="entry name" value="Carbonic_anhydrase_a-class"/>
</dbReference>
<evidence type="ECO:0000256" key="14">
    <source>
        <dbReference type="ARBA" id="ARBA00042770"/>
    </source>
</evidence>
<reference evidence="19" key="2">
    <citation type="submission" date="2025-09" db="UniProtKB">
        <authorList>
            <consortium name="Ensembl"/>
        </authorList>
    </citation>
    <scope>IDENTIFICATION</scope>
</reference>
<protein>
    <recommendedName>
        <fullName evidence="5">Carbonic anhydrase 1</fullName>
        <ecNumber evidence="4">4.2.1.1</ecNumber>
        <ecNumber evidence="13">4.2.1.69</ecNumber>
    </recommendedName>
    <alternativeName>
        <fullName evidence="10">Carbonate dehydratase I</fullName>
    </alternativeName>
    <alternativeName>
        <fullName evidence="11">Carbonic anhydrase I</fullName>
    </alternativeName>
    <alternativeName>
        <fullName evidence="14">Cyanamide hydratase CA1</fullName>
    </alternativeName>
</protein>
<comment type="catalytic activity">
    <reaction evidence="12">
        <text>urea = cyanamide + H2O</text>
        <dbReference type="Rhea" id="RHEA:23056"/>
        <dbReference type="ChEBI" id="CHEBI:15377"/>
        <dbReference type="ChEBI" id="CHEBI:16199"/>
        <dbReference type="ChEBI" id="CHEBI:16698"/>
        <dbReference type="EC" id="4.2.1.69"/>
    </reaction>
</comment>
<dbReference type="EC" id="4.2.1.69" evidence="13"/>
<organism evidence="19 20">
    <name type="scientific">Dromaius novaehollandiae</name>
    <name type="common">Emu</name>
    <dbReference type="NCBI Taxonomy" id="8790"/>
    <lineage>
        <taxon>Eukaryota</taxon>
        <taxon>Metazoa</taxon>
        <taxon>Chordata</taxon>
        <taxon>Craniata</taxon>
        <taxon>Vertebrata</taxon>
        <taxon>Euteleostomi</taxon>
        <taxon>Archelosauria</taxon>
        <taxon>Archosauria</taxon>
        <taxon>Dinosauria</taxon>
        <taxon>Saurischia</taxon>
        <taxon>Theropoda</taxon>
        <taxon>Coelurosauria</taxon>
        <taxon>Aves</taxon>
        <taxon>Palaeognathae</taxon>
        <taxon>Casuariiformes</taxon>
        <taxon>Dromaiidae</taxon>
        <taxon>Dromaius</taxon>
    </lineage>
</organism>
<keyword evidence="17" id="KW-0812">Transmembrane</keyword>
<evidence type="ECO:0000256" key="17">
    <source>
        <dbReference type="SAM" id="Phobius"/>
    </source>
</evidence>
<keyword evidence="17" id="KW-0472">Membrane</keyword>
<evidence type="ECO:0000256" key="4">
    <source>
        <dbReference type="ARBA" id="ARBA00012925"/>
    </source>
</evidence>
<dbReference type="Proteomes" id="UP000694423">
    <property type="component" value="Unplaced"/>
</dbReference>
<accession>A0A8C4P557</accession>
<evidence type="ECO:0000256" key="12">
    <source>
        <dbReference type="ARBA" id="ARBA00036058"/>
    </source>
</evidence>
<keyword evidence="20" id="KW-1185">Reference proteome</keyword>
<reference evidence="19" key="1">
    <citation type="submission" date="2025-08" db="UniProtKB">
        <authorList>
            <consortium name="Ensembl"/>
        </authorList>
    </citation>
    <scope>IDENTIFICATION</scope>
</reference>
<evidence type="ECO:0000259" key="18">
    <source>
        <dbReference type="PROSITE" id="PS51144"/>
    </source>
</evidence>
<dbReference type="SUPFAM" id="SSF51069">
    <property type="entry name" value="Carbonic anhydrase"/>
    <property type="match status" value="1"/>
</dbReference>
<evidence type="ECO:0000313" key="19">
    <source>
        <dbReference type="Ensembl" id="ENSDNVP00000007082.1"/>
    </source>
</evidence>
<evidence type="ECO:0000256" key="15">
    <source>
        <dbReference type="ARBA" id="ARBA00045744"/>
    </source>
</evidence>
<evidence type="ECO:0000256" key="13">
    <source>
        <dbReference type="ARBA" id="ARBA00039139"/>
    </source>
</evidence>
<dbReference type="Pfam" id="PF00194">
    <property type="entry name" value="Carb_anhydrase"/>
    <property type="match status" value="1"/>
</dbReference>
<dbReference type="PANTHER" id="PTHR18952:SF282">
    <property type="entry name" value="CARBONIC ANHYDRASE 1"/>
    <property type="match status" value="1"/>
</dbReference>
<dbReference type="PROSITE" id="PS51144">
    <property type="entry name" value="ALPHA_CA_2"/>
    <property type="match status" value="1"/>
</dbReference>
<dbReference type="GO" id="GO:0018820">
    <property type="term" value="F:cyanamide hydratase activity"/>
    <property type="evidence" value="ECO:0007669"/>
    <property type="project" value="UniProtKB-EC"/>
</dbReference>
<feature type="transmembrane region" description="Helical" evidence="17">
    <location>
        <begin position="230"/>
        <end position="253"/>
    </location>
</feature>
<keyword evidence="17" id="KW-1133">Transmembrane helix</keyword>
<evidence type="ECO:0000256" key="10">
    <source>
        <dbReference type="ARBA" id="ARBA00030838"/>
    </source>
</evidence>
<keyword evidence="9" id="KW-0456">Lyase</keyword>
<keyword evidence="7" id="KW-0479">Metal-binding</keyword>
<dbReference type="Gene3D" id="3.10.200.10">
    <property type="entry name" value="Alpha carbonic anhydrase"/>
    <property type="match status" value="1"/>
</dbReference>
<dbReference type="InterPro" id="IPR001148">
    <property type="entry name" value="CA_dom"/>
</dbReference>
<comment type="similarity">
    <text evidence="3">Belongs to the alpha-carbonic anhydrase family.</text>
</comment>
<evidence type="ECO:0000256" key="8">
    <source>
        <dbReference type="ARBA" id="ARBA00022833"/>
    </source>
</evidence>
<evidence type="ECO:0000256" key="3">
    <source>
        <dbReference type="ARBA" id="ARBA00010718"/>
    </source>
</evidence>
<dbReference type="GO" id="GO:0008270">
    <property type="term" value="F:zinc ion binding"/>
    <property type="evidence" value="ECO:0007669"/>
    <property type="project" value="InterPro"/>
</dbReference>
<dbReference type="PANTHER" id="PTHR18952">
    <property type="entry name" value="CARBONIC ANHYDRASE"/>
    <property type="match status" value="1"/>
</dbReference>
<proteinExistence type="inferred from homology"/>
<gene>
    <name evidence="19" type="primary">LOC112982963</name>
</gene>
<comment type="subcellular location">
    <subcellularLocation>
        <location evidence="2">Cytoplasm</location>
    </subcellularLocation>
</comment>
<comment type="cofactor">
    <cofactor evidence="1">
        <name>Zn(2+)</name>
        <dbReference type="ChEBI" id="CHEBI:29105"/>
    </cofactor>
</comment>
<keyword evidence="6" id="KW-0963">Cytoplasm</keyword>
<dbReference type="SMART" id="SM01057">
    <property type="entry name" value="Carb_anhydrase"/>
    <property type="match status" value="1"/>
</dbReference>
<sequence length="271" mass="30161">MANLNWSYQGNNAPDHWHKLYSIANGDHQSPIDIKTKEVKKDASLGHLRITWKPSTCKEIVNVGHSLYLVLCVCSAGCGPLTGNYRLCQFHFHGGQTDDQGSGHTMDGGKEASELHLVHWNSDKYSGRAEAFDKPDGLAVVTVFLKFGSGNENLKDVLKALDSVKTKGKQAPLSNFDPASLLPTSLDYWTYNSSLTHPSLHESVIRIILKDSITISLEQVRIANKNLSCLLASVTVSFYSVLSFSIRFIYLIFTIKPILPLHHIIIHNKYL</sequence>
<dbReference type="GO" id="GO:0005737">
    <property type="term" value="C:cytoplasm"/>
    <property type="evidence" value="ECO:0007669"/>
    <property type="project" value="UniProtKB-SubCell"/>
</dbReference>